<dbReference type="PANTHER" id="PTHR37984">
    <property type="entry name" value="PROTEIN CBG26694"/>
    <property type="match status" value="1"/>
</dbReference>
<dbReference type="PROSITE" id="PS50994">
    <property type="entry name" value="INTEGRASE"/>
    <property type="match status" value="1"/>
</dbReference>
<dbReference type="Pfam" id="PF00665">
    <property type="entry name" value="rve"/>
    <property type="match status" value="1"/>
</dbReference>
<evidence type="ECO:0000313" key="3">
    <source>
        <dbReference type="Proteomes" id="UP000809243"/>
    </source>
</evidence>
<dbReference type="InterPro" id="IPR001584">
    <property type="entry name" value="Integrase_cat-core"/>
</dbReference>
<evidence type="ECO:0000313" key="2">
    <source>
        <dbReference type="EMBL" id="MBN2067740.1"/>
    </source>
</evidence>
<accession>A0A938YXP7</accession>
<dbReference type="GO" id="GO:0003676">
    <property type="term" value="F:nucleic acid binding"/>
    <property type="evidence" value="ECO:0007669"/>
    <property type="project" value="InterPro"/>
</dbReference>
<name>A0A938YXP7_9ARCH</name>
<reference evidence="2" key="1">
    <citation type="submission" date="2021-01" db="EMBL/GenBank/DDBJ databases">
        <title>Active Sulfur Cycling in an Early Earth Analoge.</title>
        <authorList>
            <person name="Hahn C.R."/>
            <person name="Youssef N.H."/>
            <person name="Elshahed M."/>
        </authorList>
    </citation>
    <scope>NUCLEOTIDE SEQUENCE</scope>
    <source>
        <strain evidence="2">Zod_Metabat.1151</strain>
    </source>
</reference>
<dbReference type="InterPro" id="IPR050951">
    <property type="entry name" value="Retrovirus_Pol_polyprotein"/>
</dbReference>
<dbReference type="AlphaFoldDB" id="A0A938YXP7"/>
<gene>
    <name evidence="2" type="ORF">JW744_04695</name>
</gene>
<protein>
    <submittedName>
        <fullName evidence="2">Transposase</fullName>
    </submittedName>
</protein>
<evidence type="ECO:0000259" key="1">
    <source>
        <dbReference type="PROSITE" id="PS50994"/>
    </source>
</evidence>
<dbReference type="GO" id="GO:0015074">
    <property type="term" value="P:DNA integration"/>
    <property type="evidence" value="ECO:0007669"/>
    <property type="project" value="InterPro"/>
</dbReference>
<dbReference type="Gene3D" id="3.30.420.10">
    <property type="entry name" value="Ribonuclease H-like superfamily/Ribonuclease H"/>
    <property type="match status" value="1"/>
</dbReference>
<dbReference type="InterPro" id="IPR012337">
    <property type="entry name" value="RNaseH-like_sf"/>
</dbReference>
<dbReference type="SUPFAM" id="SSF53098">
    <property type="entry name" value="Ribonuclease H-like"/>
    <property type="match status" value="1"/>
</dbReference>
<organism evidence="2 3">
    <name type="scientific">Candidatus Iainarchaeum sp</name>
    <dbReference type="NCBI Taxonomy" id="3101447"/>
    <lineage>
        <taxon>Archaea</taxon>
        <taxon>Candidatus Iainarchaeota</taxon>
        <taxon>Candidatus Iainarchaeia</taxon>
        <taxon>Candidatus Iainarchaeales</taxon>
        <taxon>Candidatus Iainarchaeaceae</taxon>
        <taxon>Candidatus Iainarchaeum</taxon>
    </lineage>
</organism>
<dbReference type="EMBL" id="JAFGDB010000078">
    <property type="protein sequence ID" value="MBN2067740.1"/>
    <property type="molecule type" value="Genomic_DNA"/>
</dbReference>
<proteinExistence type="predicted"/>
<dbReference type="Proteomes" id="UP000809243">
    <property type="component" value="Unassembled WGS sequence"/>
</dbReference>
<sequence>MEKILTEEKMHIPHNRIHQVLKAAGLAKNEQKKQAKRKWIRYERRHSNSLWHTDWFEYNGLQIIAFLDDASRLITSVGVFDNATAENAVLVLNKAIEEYGCPKQLLSDWGTQFTADIFKERLQQLNIKHIKTRIKHPQTNGKLEQWWQTLQQTAEHFGDLQYAIWFYNNKRPHMSLNKPDKIVTPIQAFKNKQRRTSI</sequence>
<dbReference type="InterPro" id="IPR036397">
    <property type="entry name" value="RNaseH_sf"/>
</dbReference>
<feature type="domain" description="Integrase catalytic" evidence="1">
    <location>
        <begin position="42"/>
        <end position="198"/>
    </location>
</feature>
<comment type="caution">
    <text evidence="2">The sequence shown here is derived from an EMBL/GenBank/DDBJ whole genome shotgun (WGS) entry which is preliminary data.</text>
</comment>
<dbReference type="PANTHER" id="PTHR37984:SF5">
    <property type="entry name" value="PROTEIN NYNRIN-LIKE"/>
    <property type="match status" value="1"/>
</dbReference>